<evidence type="ECO:0000313" key="1">
    <source>
        <dbReference type="EMBL" id="MBD2862454.1"/>
    </source>
</evidence>
<dbReference type="AlphaFoldDB" id="A0A927C6U8"/>
<evidence type="ECO:0008006" key="3">
    <source>
        <dbReference type="Google" id="ProtNLM"/>
    </source>
</evidence>
<dbReference type="Proteomes" id="UP000639396">
    <property type="component" value="Unassembled WGS sequence"/>
</dbReference>
<accession>A0A927C6U8</accession>
<gene>
    <name evidence="1" type="ORF">IDH45_10715</name>
</gene>
<comment type="caution">
    <text evidence="1">The sequence shown here is derived from an EMBL/GenBank/DDBJ whole genome shotgun (WGS) entry which is preliminary data.</text>
</comment>
<dbReference type="EMBL" id="JACXJA010000011">
    <property type="protein sequence ID" value="MBD2862454.1"/>
    <property type="molecule type" value="Genomic_DNA"/>
</dbReference>
<proteinExistence type="predicted"/>
<protein>
    <recommendedName>
        <fullName evidence="3">Lipoprotein</fullName>
    </recommendedName>
</protein>
<dbReference type="PROSITE" id="PS51257">
    <property type="entry name" value="PROKAR_LIPOPROTEIN"/>
    <property type="match status" value="1"/>
</dbReference>
<keyword evidence="2" id="KW-1185">Reference proteome</keyword>
<dbReference type="RefSeq" id="WP_190927410.1">
    <property type="nucleotide sequence ID" value="NZ_JACXJA010000011.1"/>
</dbReference>
<name>A0A927C6U8_9BACL</name>
<reference evidence="1" key="1">
    <citation type="submission" date="2020-09" db="EMBL/GenBank/DDBJ databases">
        <title>A novel bacterium of genus Paenibacillus, isolated from South China Sea.</title>
        <authorList>
            <person name="Huang H."/>
            <person name="Mo K."/>
            <person name="Hu Y."/>
        </authorList>
    </citation>
    <scope>NUCLEOTIDE SEQUENCE</scope>
    <source>
        <strain evidence="1">IB182363</strain>
    </source>
</reference>
<sequence length="196" mass="22124">MKNGYHFPILLMLFILAGMFLLSGCTEDNNLSSPSTKEIQLQQRIAELEKQLAEKQVDEGPKSAEGYSEEMERNKQLLAWYEDTLTKLTRTPKPEYEIINSMGTETVVFAKNAPSDYGARGIFLIRLALEFPEGEEVAFWRDLNAAKEYATNGTANEGEKQKHMLGQISQINGEYVLEQFGSTSGPARIRFGKFKN</sequence>
<organism evidence="1 2">
    <name type="scientific">Paenibacillus oceani</name>
    <dbReference type="NCBI Taxonomy" id="2772510"/>
    <lineage>
        <taxon>Bacteria</taxon>
        <taxon>Bacillati</taxon>
        <taxon>Bacillota</taxon>
        <taxon>Bacilli</taxon>
        <taxon>Bacillales</taxon>
        <taxon>Paenibacillaceae</taxon>
        <taxon>Paenibacillus</taxon>
    </lineage>
</organism>
<evidence type="ECO:0000313" key="2">
    <source>
        <dbReference type="Proteomes" id="UP000639396"/>
    </source>
</evidence>